<dbReference type="Gene3D" id="3.40.630.30">
    <property type="match status" value="1"/>
</dbReference>
<evidence type="ECO:0000259" key="3">
    <source>
        <dbReference type="PROSITE" id="PS51186"/>
    </source>
</evidence>
<keyword evidence="1 4" id="KW-0808">Transferase</keyword>
<comment type="caution">
    <text evidence="4">The sequence shown here is derived from an EMBL/GenBank/DDBJ whole genome shotgun (WGS) entry which is preliminary data.</text>
</comment>
<keyword evidence="2 4" id="KW-0012">Acyltransferase</keyword>
<proteinExistence type="predicted"/>
<dbReference type="InterPro" id="IPR016181">
    <property type="entry name" value="Acyl_CoA_acyltransferase"/>
</dbReference>
<protein>
    <submittedName>
        <fullName evidence="4">GNAT family N-acetyltransferase</fullName>
        <ecNumber evidence="4">2.3.1.-</ecNumber>
    </submittedName>
</protein>
<feature type="domain" description="N-acetyltransferase" evidence="3">
    <location>
        <begin position="7"/>
        <end position="174"/>
    </location>
</feature>
<dbReference type="EMBL" id="JAQYXL010000001">
    <property type="protein sequence ID" value="MEN3228119.1"/>
    <property type="molecule type" value="Genomic_DNA"/>
</dbReference>
<dbReference type="InterPro" id="IPR050832">
    <property type="entry name" value="Bact_Acetyltransf"/>
</dbReference>
<accession>A0ABU9ZA78</accession>
<organism evidence="4 5">
    <name type="scientific">Methylorubrum rhodesianum</name>
    <dbReference type="NCBI Taxonomy" id="29427"/>
    <lineage>
        <taxon>Bacteria</taxon>
        <taxon>Pseudomonadati</taxon>
        <taxon>Pseudomonadota</taxon>
        <taxon>Alphaproteobacteria</taxon>
        <taxon>Hyphomicrobiales</taxon>
        <taxon>Methylobacteriaceae</taxon>
        <taxon>Methylorubrum</taxon>
    </lineage>
</organism>
<dbReference type="RefSeq" id="WP_183668034.1">
    <property type="nucleotide sequence ID" value="NZ_JACHOS010000008.1"/>
</dbReference>
<dbReference type="SUPFAM" id="SSF55729">
    <property type="entry name" value="Acyl-CoA N-acyltransferases (Nat)"/>
    <property type="match status" value="1"/>
</dbReference>
<dbReference type="Proteomes" id="UP001404845">
    <property type="component" value="Unassembled WGS sequence"/>
</dbReference>
<dbReference type="CDD" id="cd04301">
    <property type="entry name" value="NAT_SF"/>
    <property type="match status" value="1"/>
</dbReference>
<gene>
    <name evidence="4" type="ORF">PUR21_10820</name>
</gene>
<dbReference type="PANTHER" id="PTHR43877">
    <property type="entry name" value="AMINOALKYLPHOSPHONATE N-ACETYLTRANSFERASE-RELATED-RELATED"/>
    <property type="match status" value="1"/>
</dbReference>
<name>A0ABU9ZA78_9HYPH</name>
<dbReference type="PROSITE" id="PS51186">
    <property type="entry name" value="GNAT"/>
    <property type="match status" value="1"/>
</dbReference>
<evidence type="ECO:0000256" key="1">
    <source>
        <dbReference type="ARBA" id="ARBA00022679"/>
    </source>
</evidence>
<dbReference type="GO" id="GO:0016746">
    <property type="term" value="F:acyltransferase activity"/>
    <property type="evidence" value="ECO:0007669"/>
    <property type="project" value="UniProtKB-KW"/>
</dbReference>
<evidence type="ECO:0000313" key="4">
    <source>
        <dbReference type="EMBL" id="MEN3228119.1"/>
    </source>
</evidence>
<dbReference type="InterPro" id="IPR000182">
    <property type="entry name" value="GNAT_dom"/>
</dbReference>
<dbReference type="Pfam" id="PF13673">
    <property type="entry name" value="Acetyltransf_10"/>
    <property type="match status" value="1"/>
</dbReference>
<sequence>MAVSAEIVIRVARPADAAAVGRVLSASYPSLMGEAYDVRLLSRALPIMTRASPVLLSGGTYYLAERSSEAGLQAVGCGGWSAERPGTGALEPGLGHIRHFATDAAWIGRGIGRALCERCVADARAHGLSRLECYASLNGEAFYHALGFRRIGDIAVAMGPDLVFPSIRMVRPLR</sequence>
<dbReference type="EC" id="2.3.1.-" evidence="4"/>
<reference evidence="4 5" key="1">
    <citation type="journal article" date="2023" name="PLoS ONE">
        <title>Complete genome assembly of Hawai'i environmental nontuberculous mycobacteria reveals unexpected co-isolation with methylobacteria.</title>
        <authorList>
            <person name="Hendrix J."/>
            <person name="Epperson L.E."/>
            <person name="Tong E.I."/>
            <person name="Chan Y.L."/>
            <person name="Hasan N.A."/>
            <person name="Dawrs S.N."/>
            <person name="Norton G.J."/>
            <person name="Virdi R."/>
            <person name="Crooks J.L."/>
            <person name="Chan E.D."/>
            <person name="Honda J.R."/>
            <person name="Strong M."/>
        </authorList>
    </citation>
    <scope>NUCLEOTIDE SEQUENCE [LARGE SCALE GENOMIC DNA]</scope>
    <source>
        <strain evidence="4 5">NJH_HI01</strain>
    </source>
</reference>
<evidence type="ECO:0000256" key="2">
    <source>
        <dbReference type="ARBA" id="ARBA00023315"/>
    </source>
</evidence>
<keyword evidence="5" id="KW-1185">Reference proteome</keyword>
<evidence type="ECO:0000313" key="5">
    <source>
        <dbReference type="Proteomes" id="UP001404845"/>
    </source>
</evidence>